<feature type="domain" description="Reverse transcriptase zinc-binding" evidence="2">
    <location>
        <begin position="62"/>
        <end position="148"/>
    </location>
</feature>
<sequence>MKQLGIDPIISLKIPHNLPPLYLYHSLYVYIKTVLLAIAAVRPPLALVADSIRWNGDERRTFTLKSTYSLCAGNDQEVESQLWKTVSKYRDLPRIRMFLWLVFQGKILTNSERVRHHMSNDPDCGLCGALVEDLLHLFRDCIEARLLWSRVVKEERLAGFLSLDFKTWLAANFQNQQDFSINPEDWDITFGTYLWNIWRRRNERLFSPDIIPLEDIYHKSLRMIAELGRASLMLRLHQHSAPVLSDNVMRWEAPAAGWIKINTDGSRNTSTGLASCGGVDRDSESRWCFGFAKGIGSCSCLEAKFWSIYEGLATAWSLRYPRVIIETDNREAYETIVSSNSRKVGSSILPSIFELLSRSWEVQVGFVRREGNVVADAISRLVLPNSLEYRRWLEIPLAVRDIVMVDGIHAAPSGTQLPIQRVYDDPGGR</sequence>
<proteinExistence type="predicted"/>
<gene>
    <name evidence="3" type="ORF">V6N11_078221</name>
</gene>
<dbReference type="InterPro" id="IPR053151">
    <property type="entry name" value="RNase_H-like"/>
</dbReference>
<dbReference type="InterPro" id="IPR044730">
    <property type="entry name" value="RNase_H-like_dom_plant"/>
</dbReference>
<dbReference type="Pfam" id="PF13966">
    <property type="entry name" value="zf-RVT"/>
    <property type="match status" value="1"/>
</dbReference>
<name>A0ABR2TFR0_9ROSI</name>
<keyword evidence="4" id="KW-1185">Reference proteome</keyword>
<dbReference type="EMBL" id="JBBPBN010000006">
    <property type="protein sequence ID" value="KAK9036212.1"/>
    <property type="molecule type" value="Genomic_DNA"/>
</dbReference>
<dbReference type="InterPro" id="IPR026960">
    <property type="entry name" value="RVT-Znf"/>
</dbReference>
<evidence type="ECO:0000259" key="2">
    <source>
        <dbReference type="Pfam" id="PF13966"/>
    </source>
</evidence>
<dbReference type="Proteomes" id="UP001396334">
    <property type="component" value="Unassembled WGS sequence"/>
</dbReference>
<dbReference type="PANTHER" id="PTHR47723:SF13">
    <property type="entry name" value="PUTATIVE-RELATED"/>
    <property type="match status" value="1"/>
</dbReference>
<dbReference type="PANTHER" id="PTHR47723">
    <property type="entry name" value="OS05G0353850 PROTEIN"/>
    <property type="match status" value="1"/>
</dbReference>
<protein>
    <submittedName>
        <fullName evidence="3">Uncharacterized protein</fullName>
    </submittedName>
</protein>
<reference evidence="3 4" key="1">
    <citation type="journal article" date="2024" name="G3 (Bethesda)">
        <title>Genome assembly of Hibiscus sabdariffa L. provides insights into metabolisms of medicinal natural products.</title>
        <authorList>
            <person name="Kim T."/>
        </authorList>
    </citation>
    <scope>NUCLEOTIDE SEQUENCE [LARGE SCALE GENOMIC DNA]</scope>
    <source>
        <strain evidence="3">TK-2024</strain>
        <tissue evidence="3">Old leaves</tissue>
    </source>
</reference>
<accession>A0ABR2TFR0</accession>
<dbReference type="CDD" id="cd06222">
    <property type="entry name" value="RNase_H_like"/>
    <property type="match status" value="1"/>
</dbReference>
<evidence type="ECO:0000313" key="4">
    <source>
        <dbReference type="Proteomes" id="UP001396334"/>
    </source>
</evidence>
<evidence type="ECO:0000259" key="1">
    <source>
        <dbReference type="Pfam" id="PF13456"/>
    </source>
</evidence>
<evidence type="ECO:0000313" key="3">
    <source>
        <dbReference type="EMBL" id="KAK9036212.1"/>
    </source>
</evidence>
<dbReference type="Gene3D" id="3.30.420.10">
    <property type="entry name" value="Ribonuclease H-like superfamily/Ribonuclease H"/>
    <property type="match status" value="1"/>
</dbReference>
<feature type="domain" description="RNase H type-1" evidence="1">
    <location>
        <begin position="262"/>
        <end position="380"/>
    </location>
</feature>
<comment type="caution">
    <text evidence="3">The sequence shown here is derived from an EMBL/GenBank/DDBJ whole genome shotgun (WGS) entry which is preliminary data.</text>
</comment>
<organism evidence="3 4">
    <name type="scientific">Hibiscus sabdariffa</name>
    <name type="common">roselle</name>
    <dbReference type="NCBI Taxonomy" id="183260"/>
    <lineage>
        <taxon>Eukaryota</taxon>
        <taxon>Viridiplantae</taxon>
        <taxon>Streptophyta</taxon>
        <taxon>Embryophyta</taxon>
        <taxon>Tracheophyta</taxon>
        <taxon>Spermatophyta</taxon>
        <taxon>Magnoliopsida</taxon>
        <taxon>eudicotyledons</taxon>
        <taxon>Gunneridae</taxon>
        <taxon>Pentapetalae</taxon>
        <taxon>rosids</taxon>
        <taxon>malvids</taxon>
        <taxon>Malvales</taxon>
        <taxon>Malvaceae</taxon>
        <taxon>Malvoideae</taxon>
        <taxon>Hibiscus</taxon>
    </lineage>
</organism>
<dbReference type="Pfam" id="PF13456">
    <property type="entry name" value="RVT_3"/>
    <property type="match status" value="1"/>
</dbReference>
<dbReference type="SUPFAM" id="SSF53098">
    <property type="entry name" value="Ribonuclease H-like"/>
    <property type="match status" value="1"/>
</dbReference>
<dbReference type="InterPro" id="IPR012337">
    <property type="entry name" value="RNaseH-like_sf"/>
</dbReference>
<dbReference type="InterPro" id="IPR002156">
    <property type="entry name" value="RNaseH_domain"/>
</dbReference>
<dbReference type="InterPro" id="IPR036397">
    <property type="entry name" value="RNaseH_sf"/>
</dbReference>